<accession>A0A6J8E655</accession>
<dbReference type="EMBL" id="CACVKT020008362">
    <property type="protein sequence ID" value="CAC5414975.1"/>
    <property type="molecule type" value="Genomic_DNA"/>
</dbReference>
<sequence length="252" mass="29082">MSVWRCTPILPGVQVFLFLLGHQFVDFIREEITKATTNYNGPVFDKHETVTEAEQTHLQEIRVYTRHEEEEDVSLAGRRKRDVEESSQSSTMSSLQTADSQESYASVMNISRLESLNTFLHNCNVSPVKSLSNPLTVASERTKRRYIDKAKECVFAVLETIAPKEKKRFAIGIHYFERNEQEQPADDTLQILKKIYIQAESWQFQRQVLSIIVQQMSFEGAQKFIPGLTSWRFYEAKRHANIEGPTTSECHS</sequence>
<dbReference type="AlphaFoldDB" id="A0A6J8E655"/>
<reference evidence="3 4" key="1">
    <citation type="submission" date="2020-06" db="EMBL/GenBank/DDBJ databases">
        <authorList>
            <person name="Li R."/>
            <person name="Bekaert M."/>
        </authorList>
    </citation>
    <scope>NUCLEOTIDE SEQUENCE [LARGE SCALE GENOMIC DNA]</scope>
    <source>
        <strain evidence="4">wild</strain>
    </source>
</reference>
<evidence type="ECO:0000256" key="2">
    <source>
        <dbReference type="SAM" id="SignalP"/>
    </source>
</evidence>
<proteinExistence type="predicted"/>
<keyword evidence="4" id="KW-1185">Reference proteome</keyword>
<evidence type="ECO:0000256" key="1">
    <source>
        <dbReference type="SAM" id="MobiDB-lite"/>
    </source>
</evidence>
<organism evidence="3 4">
    <name type="scientific">Mytilus coruscus</name>
    <name type="common">Sea mussel</name>
    <dbReference type="NCBI Taxonomy" id="42192"/>
    <lineage>
        <taxon>Eukaryota</taxon>
        <taxon>Metazoa</taxon>
        <taxon>Spiralia</taxon>
        <taxon>Lophotrochozoa</taxon>
        <taxon>Mollusca</taxon>
        <taxon>Bivalvia</taxon>
        <taxon>Autobranchia</taxon>
        <taxon>Pteriomorphia</taxon>
        <taxon>Mytilida</taxon>
        <taxon>Mytiloidea</taxon>
        <taxon>Mytilidae</taxon>
        <taxon>Mytilinae</taxon>
        <taxon>Mytilus</taxon>
    </lineage>
</organism>
<evidence type="ECO:0000313" key="4">
    <source>
        <dbReference type="Proteomes" id="UP000507470"/>
    </source>
</evidence>
<dbReference type="OrthoDB" id="5986202at2759"/>
<dbReference type="Proteomes" id="UP000507470">
    <property type="component" value="Unassembled WGS sequence"/>
</dbReference>
<feature type="chain" id="PRO_5026709794" evidence="2">
    <location>
        <begin position="28"/>
        <end position="252"/>
    </location>
</feature>
<feature type="compositionally biased region" description="Low complexity" evidence="1">
    <location>
        <begin position="86"/>
        <end position="97"/>
    </location>
</feature>
<gene>
    <name evidence="3" type="ORF">MCOR_47702</name>
</gene>
<name>A0A6J8E655_MYTCO</name>
<keyword evidence="2" id="KW-0732">Signal</keyword>
<feature type="signal peptide" evidence="2">
    <location>
        <begin position="1"/>
        <end position="27"/>
    </location>
</feature>
<feature type="region of interest" description="Disordered" evidence="1">
    <location>
        <begin position="72"/>
        <end position="100"/>
    </location>
</feature>
<protein>
    <submittedName>
        <fullName evidence="3">Uncharacterized protein</fullName>
    </submittedName>
</protein>
<evidence type="ECO:0000313" key="3">
    <source>
        <dbReference type="EMBL" id="CAC5414975.1"/>
    </source>
</evidence>